<accession>I7HHF1</accession>
<gene>
    <name evidence="14" type="primary">AT8</name>
</gene>
<dbReference type="GO" id="GO:0045259">
    <property type="term" value="C:proton-transporting ATP synthase complex"/>
    <property type="evidence" value="ECO:0007669"/>
    <property type="project" value="UniProtKB-KW"/>
</dbReference>
<keyword evidence="11" id="KW-0066">ATP synthesis</keyword>
<keyword evidence="9 12" id="KW-0496">Mitochondrion</keyword>
<reference evidence="14" key="1">
    <citation type="journal article" date="2012" name="Mitochondrial DNA">
        <title>Mitochondrial genomes of two African geckos of genus Hemitheconyx (Squamata: Eublepharidae).</title>
        <authorList>
            <person name="Jonniaux P."/>
            <person name="Hashiguchi Y."/>
            <person name="Kumazawa Y."/>
        </authorList>
    </citation>
    <scope>NUCLEOTIDE SEQUENCE</scope>
    <source>
        <strain evidence="14">Hcau8</strain>
    </source>
</reference>
<organism evidence="14">
    <name type="scientific">Hemitheconyx caudicinctus</name>
    <name type="common">African fat-tailed gecko</name>
    <dbReference type="NCBI Taxonomy" id="96741"/>
    <lineage>
        <taxon>Eukaryota</taxon>
        <taxon>Metazoa</taxon>
        <taxon>Chordata</taxon>
        <taxon>Craniata</taxon>
        <taxon>Vertebrata</taxon>
        <taxon>Euteleostomi</taxon>
        <taxon>Lepidosauria</taxon>
        <taxon>Squamata</taxon>
        <taxon>Bifurcata</taxon>
        <taxon>Gekkota</taxon>
        <taxon>Eublepharidae</taxon>
        <taxon>Eublepharinae</taxon>
        <taxon>Hemitheconyx</taxon>
    </lineage>
</organism>
<evidence type="ECO:0000256" key="5">
    <source>
        <dbReference type="ARBA" id="ARBA00022692"/>
    </source>
</evidence>
<evidence type="ECO:0000256" key="12">
    <source>
        <dbReference type="RuleBase" id="RU003661"/>
    </source>
</evidence>
<keyword evidence="3 12" id="KW-0813">Transport</keyword>
<keyword evidence="10" id="KW-0472">Membrane</keyword>
<name>I7HHF1_9SAUR</name>
<evidence type="ECO:0000256" key="1">
    <source>
        <dbReference type="ARBA" id="ARBA00004304"/>
    </source>
</evidence>
<dbReference type="Pfam" id="PF00895">
    <property type="entry name" value="ATP-synt_8"/>
    <property type="match status" value="1"/>
</dbReference>
<evidence type="ECO:0000256" key="13">
    <source>
        <dbReference type="SAM" id="SignalP"/>
    </source>
</evidence>
<evidence type="ECO:0000256" key="4">
    <source>
        <dbReference type="ARBA" id="ARBA00022547"/>
    </source>
</evidence>
<keyword evidence="8 12" id="KW-0406">Ion transport</keyword>
<evidence type="ECO:0000256" key="3">
    <source>
        <dbReference type="ARBA" id="ARBA00022448"/>
    </source>
</evidence>
<evidence type="ECO:0000256" key="2">
    <source>
        <dbReference type="ARBA" id="ARBA00008892"/>
    </source>
</evidence>
<evidence type="ECO:0000313" key="14">
    <source>
        <dbReference type="EMBL" id="BAM34424.1"/>
    </source>
</evidence>
<keyword evidence="7" id="KW-1133">Transmembrane helix</keyword>
<sequence length="53" mass="6179">MPQLNPAPWFLILMSTWVSYLALTELTCSTLYPNPLPPVKVTKMTNSWHWSWS</sequence>
<evidence type="ECO:0000256" key="6">
    <source>
        <dbReference type="ARBA" id="ARBA00022781"/>
    </source>
</evidence>
<dbReference type="InterPro" id="IPR001421">
    <property type="entry name" value="ATP8_metazoa"/>
</dbReference>
<evidence type="ECO:0000256" key="7">
    <source>
        <dbReference type="ARBA" id="ARBA00022989"/>
    </source>
</evidence>
<protein>
    <recommendedName>
        <fullName evidence="12">ATP synthase complex subunit 8</fullName>
    </recommendedName>
</protein>
<dbReference type="GO" id="GO:0031966">
    <property type="term" value="C:mitochondrial membrane"/>
    <property type="evidence" value="ECO:0007669"/>
    <property type="project" value="UniProtKB-SubCell"/>
</dbReference>
<comment type="similarity">
    <text evidence="2 12">Belongs to the ATPase protein 8 family.</text>
</comment>
<keyword evidence="6 12" id="KW-0375">Hydrogen ion transport</keyword>
<comment type="subcellular location">
    <subcellularLocation>
        <location evidence="1 12">Mitochondrion membrane</location>
        <topology evidence="1 12">Single-pass membrane protein</topology>
    </subcellularLocation>
</comment>
<dbReference type="GO" id="GO:0015078">
    <property type="term" value="F:proton transmembrane transporter activity"/>
    <property type="evidence" value="ECO:0007669"/>
    <property type="project" value="InterPro"/>
</dbReference>
<keyword evidence="13" id="KW-0732">Signal</keyword>
<geneLocation type="mitochondrion" evidence="14"/>
<evidence type="ECO:0000256" key="11">
    <source>
        <dbReference type="ARBA" id="ARBA00023310"/>
    </source>
</evidence>
<dbReference type="AlphaFoldDB" id="I7HHF1"/>
<evidence type="ECO:0000256" key="9">
    <source>
        <dbReference type="ARBA" id="ARBA00023128"/>
    </source>
</evidence>
<evidence type="ECO:0000256" key="8">
    <source>
        <dbReference type="ARBA" id="ARBA00023065"/>
    </source>
</evidence>
<feature type="signal peptide" evidence="13">
    <location>
        <begin position="1"/>
        <end position="22"/>
    </location>
</feature>
<keyword evidence="5 12" id="KW-0812">Transmembrane</keyword>
<feature type="chain" id="PRO_5003709830" description="ATP synthase complex subunit 8" evidence="13">
    <location>
        <begin position="23"/>
        <end position="53"/>
    </location>
</feature>
<dbReference type="EMBL" id="AB610502">
    <property type="protein sequence ID" value="BAM34424.1"/>
    <property type="molecule type" value="Genomic_DNA"/>
</dbReference>
<evidence type="ECO:0000256" key="10">
    <source>
        <dbReference type="ARBA" id="ARBA00023136"/>
    </source>
</evidence>
<dbReference type="GO" id="GO:0015986">
    <property type="term" value="P:proton motive force-driven ATP synthesis"/>
    <property type="evidence" value="ECO:0007669"/>
    <property type="project" value="InterPro"/>
</dbReference>
<proteinExistence type="inferred from homology"/>
<keyword evidence="4 12" id="KW-0138">CF(0)</keyword>